<feature type="transmembrane region" description="Helical" evidence="1">
    <location>
        <begin position="12"/>
        <end position="31"/>
    </location>
</feature>
<keyword evidence="1" id="KW-0472">Membrane</keyword>
<dbReference type="OrthoDB" id="3226059at2759"/>
<proteinExistence type="predicted"/>
<evidence type="ECO:0000313" key="3">
    <source>
        <dbReference type="Proteomes" id="UP000053477"/>
    </source>
</evidence>
<keyword evidence="1" id="KW-0812">Transmembrane</keyword>
<protein>
    <recommendedName>
        <fullName evidence="4">MARVEL domain-containing protein</fullName>
    </recommendedName>
</protein>
<reference evidence="2 3" key="1">
    <citation type="submission" date="2015-04" db="EMBL/GenBank/DDBJ databases">
        <title>Complete genome sequence of Schizopora paradoxa KUC8140, a cosmopolitan wood degrader in East Asia.</title>
        <authorList>
            <consortium name="DOE Joint Genome Institute"/>
            <person name="Min B."/>
            <person name="Park H."/>
            <person name="Jang Y."/>
            <person name="Kim J.-J."/>
            <person name="Kim K.H."/>
            <person name="Pangilinan J."/>
            <person name="Lipzen A."/>
            <person name="Riley R."/>
            <person name="Grigoriev I.V."/>
            <person name="Spatafora J.W."/>
            <person name="Choi I.-G."/>
        </authorList>
    </citation>
    <scope>NUCLEOTIDE SEQUENCE [LARGE SCALE GENOMIC DNA]</scope>
    <source>
        <strain evidence="2 3">KUC8140</strain>
    </source>
</reference>
<dbReference type="AlphaFoldDB" id="A0A0H2RR66"/>
<keyword evidence="1" id="KW-1133">Transmembrane helix</keyword>
<evidence type="ECO:0008006" key="4">
    <source>
        <dbReference type="Google" id="ProtNLM"/>
    </source>
</evidence>
<evidence type="ECO:0000256" key="1">
    <source>
        <dbReference type="SAM" id="Phobius"/>
    </source>
</evidence>
<feature type="transmembrane region" description="Helical" evidence="1">
    <location>
        <begin position="51"/>
        <end position="73"/>
    </location>
</feature>
<name>A0A0H2RR66_9AGAM</name>
<dbReference type="InParanoid" id="A0A0H2RR66"/>
<sequence length="189" mass="21342">MRKARMRIQYHPLFFLLMGLVAMAELGLTAFLINQGNDSKSWPSPRYHHLLLFACFNSVWTTIFATSYILWVLDGAVHILANVASSVAWLIVNTVLWAVATALFHHTRQGGDCAGLPVISRFVSDRLPLPPSELNTSVRIRSCRQTLTVEALGWTELGLSALTMLATCLWIRMSRRRRSIIVSDSRRFV</sequence>
<gene>
    <name evidence="2" type="ORF">SCHPADRAFT_889238</name>
</gene>
<accession>A0A0H2RR66</accession>
<keyword evidence="3" id="KW-1185">Reference proteome</keyword>
<dbReference type="STRING" id="27342.A0A0H2RR66"/>
<dbReference type="EMBL" id="KQ085943">
    <property type="protein sequence ID" value="KLO14440.1"/>
    <property type="molecule type" value="Genomic_DNA"/>
</dbReference>
<organism evidence="2 3">
    <name type="scientific">Schizopora paradoxa</name>
    <dbReference type="NCBI Taxonomy" id="27342"/>
    <lineage>
        <taxon>Eukaryota</taxon>
        <taxon>Fungi</taxon>
        <taxon>Dikarya</taxon>
        <taxon>Basidiomycota</taxon>
        <taxon>Agaricomycotina</taxon>
        <taxon>Agaricomycetes</taxon>
        <taxon>Hymenochaetales</taxon>
        <taxon>Schizoporaceae</taxon>
        <taxon>Schizopora</taxon>
    </lineage>
</organism>
<dbReference type="Proteomes" id="UP000053477">
    <property type="component" value="Unassembled WGS sequence"/>
</dbReference>
<feature type="transmembrane region" description="Helical" evidence="1">
    <location>
        <begin position="151"/>
        <end position="171"/>
    </location>
</feature>
<feature type="transmembrane region" description="Helical" evidence="1">
    <location>
        <begin position="80"/>
        <end position="100"/>
    </location>
</feature>
<evidence type="ECO:0000313" key="2">
    <source>
        <dbReference type="EMBL" id="KLO14440.1"/>
    </source>
</evidence>